<proteinExistence type="inferred from homology"/>
<accession>A0ABU5E8V8</accession>
<protein>
    <recommendedName>
        <fullName evidence="4">dTTP/UTP pyrophosphatase</fullName>
        <shortName evidence="4">dTTPase/UTPase</shortName>
        <ecNumber evidence="4">3.6.1.9</ecNumber>
    </recommendedName>
    <alternativeName>
        <fullName evidence="4">Nucleoside triphosphate pyrophosphatase</fullName>
    </alternativeName>
    <alternativeName>
        <fullName evidence="4">Nucleotide pyrophosphatase</fullName>
        <shortName evidence="4">Nucleotide PPase</shortName>
    </alternativeName>
</protein>
<feature type="region of interest" description="Disordered" evidence="5">
    <location>
        <begin position="1"/>
        <end position="20"/>
    </location>
</feature>
<comment type="cofactor">
    <cofactor evidence="1 4">
        <name>a divalent metal cation</name>
        <dbReference type="ChEBI" id="CHEBI:60240"/>
    </cofactor>
</comment>
<evidence type="ECO:0000313" key="7">
    <source>
        <dbReference type="Proteomes" id="UP001279642"/>
    </source>
</evidence>
<feature type="site" description="Important for substrate specificity" evidence="4">
    <location>
        <position position="97"/>
    </location>
</feature>
<feature type="compositionally biased region" description="Polar residues" evidence="5">
    <location>
        <begin position="1"/>
        <end position="10"/>
    </location>
</feature>
<dbReference type="Proteomes" id="UP001279642">
    <property type="component" value="Unassembled WGS sequence"/>
</dbReference>
<sequence length="216" mass="23014">MTGAVLSSSHQDQKQAEAPRIRAGGKPIRLVLASASPRRLDLLRQIGLEPDLVDPPHTDEAVRRGELPRDYAKRVALEKLQAALARHAGAVVVAADTVVACGRRILPKAEDEATALQCLRLLSGRRHRVLGGIAVALPDGRNLLRVASTTVIFKQLSAAEIAHYLASQEWLGKAGGYAIQGRGAVFVRGIIGSYSNVVGLSLPDLAAMLQGNGIDW</sequence>
<evidence type="ECO:0000256" key="4">
    <source>
        <dbReference type="HAMAP-Rule" id="MF_00528"/>
    </source>
</evidence>
<comment type="function">
    <text evidence="4">Nucleoside triphosphate pyrophosphatase that hydrolyzes dTTP and UTP. May have a dual role in cell division arrest and in preventing the incorporation of modified nucleotides into cellular nucleic acids.</text>
</comment>
<gene>
    <name evidence="6" type="ORF">SMD27_07060</name>
</gene>
<comment type="catalytic activity">
    <reaction evidence="4">
        <text>UTP + H2O = UMP + diphosphate + H(+)</text>
        <dbReference type="Rhea" id="RHEA:29395"/>
        <dbReference type="ChEBI" id="CHEBI:15377"/>
        <dbReference type="ChEBI" id="CHEBI:15378"/>
        <dbReference type="ChEBI" id="CHEBI:33019"/>
        <dbReference type="ChEBI" id="CHEBI:46398"/>
        <dbReference type="ChEBI" id="CHEBI:57865"/>
        <dbReference type="EC" id="3.6.1.9"/>
    </reaction>
</comment>
<comment type="catalytic activity">
    <reaction evidence="4">
        <text>dTTP + H2O = dTMP + diphosphate + H(+)</text>
        <dbReference type="Rhea" id="RHEA:28534"/>
        <dbReference type="ChEBI" id="CHEBI:15377"/>
        <dbReference type="ChEBI" id="CHEBI:15378"/>
        <dbReference type="ChEBI" id="CHEBI:33019"/>
        <dbReference type="ChEBI" id="CHEBI:37568"/>
        <dbReference type="ChEBI" id="CHEBI:63528"/>
        <dbReference type="EC" id="3.6.1.9"/>
    </reaction>
</comment>
<dbReference type="Gene3D" id="3.90.950.10">
    <property type="match status" value="1"/>
</dbReference>
<feature type="active site" description="Proton acceptor" evidence="4">
    <location>
        <position position="96"/>
    </location>
</feature>
<evidence type="ECO:0000256" key="3">
    <source>
        <dbReference type="ARBA" id="ARBA00023080"/>
    </source>
</evidence>
<evidence type="ECO:0000256" key="5">
    <source>
        <dbReference type="SAM" id="MobiDB-lite"/>
    </source>
</evidence>
<evidence type="ECO:0000256" key="2">
    <source>
        <dbReference type="ARBA" id="ARBA00022801"/>
    </source>
</evidence>
<dbReference type="EC" id="3.6.1.9" evidence="4"/>
<comment type="caution">
    <text evidence="6">The sequence shown here is derived from an EMBL/GenBank/DDBJ whole genome shotgun (WGS) entry which is preliminary data.</text>
</comment>
<dbReference type="EMBL" id="JAXCLW010000002">
    <property type="protein sequence ID" value="MDY0882596.1"/>
    <property type="molecule type" value="Genomic_DNA"/>
</dbReference>
<keyword evidence="7" id="KW-1185">Reference proteome</keyword>
<comment type="subcellular location">
    <subcellularLocation>
        <location evidence="4">Cytoplasm</location>
    </subcellularLocation>
</comment>
<dbReference type="NCBIfam" id="TIGR00172">
    <property type="entry name" value="maf"/>
    <property type="match status" value="1"/>
</dbReference>
<comment type="caution">
    <text evidence="4">Lacks conserved residue(s) required for the propagation of feature annotation.</text>
</comment>
<feature type="compositionally biased region" description="Basic and acidic residues" evidence="5">
    <location>
        <begin position="11"/>
        <end position="20"/>
    </location>
</feature>
<dbReference type="PIRSF" id="PIRSF006305">
    <property type="entry name" value="Maf"/>
    <property type="match status" value="1"/>
</dbReference>
<dbReference type="Pfam" id="PF02545">
    <property type="entry name" value="Maf"/>
    <property type="match status" value="1"/>
</dbReference>
<name>A0ABU5E8V8_9PROT</name>
<dbReference type="PANTHER" id="PTHR43213">
    <property type="entry name" value="BIFUNCTIONAL DTTP/UTP PYROPHOSPHATASE/METHYLTRANSFERASE PROTEIN-RELATED"/>
    <property type="match status" value="1"/>
</dbReference>
<dbReference type="SUPFAM" id="SSF52972">
    <property type="entry name" value="ITPase-like"/>
    <property type="match status" value="1"/>
</dbReference>
<keyword evidence="3 4" id="KW-0546">Nucleotide metabolism</keyword>
<keyword evidence="4" id="KW-0963">Cytoplasm</keyword>
<dbReference type="PANTHER" id="PTHR43213:SF5">
    <property type="entry name" value="BIFUNCTIONAL DTTP_UTP PYROPHOSPHATASE_METHYLTRANSFERASE PROTEIN-RELATED"/>
    <property type="match status" value="1"/>
</dbReference>
<feature type="site" description="Important for substrate specificity" evidence="4">
    <location>
        <position position="38"/>
    </location>
</feature>
<evidence type="ECO:0000256" key="1">
    <source>
        <dbReference type="ARBA" id="ARBA00001968"/>
    </source>
</evidence>
<dbReference type="InterPro" id="IPR003697">
    <property type="entry name" value="Maf-like"/>
</dbReference>
<dbReference type="InterPro" id="IPR029001">
    <property type="entry name" value="ITPase-like_fam"/>
</dbReference>
<evidence type="ECO:0000313" key="6">
    <source>
        <dbReference type="EMBL" id="MDY0882596.1"/>
    </source>
</evidence>
<reference evidence="6 7" key="1">
    <citation type="journal article" date="2016" name="Antonie Van Leeuwenhoek">
        <title>Dongia soli sp. nov., isolated from soil from Dokdo, Korea.</title>
        <authorList>
            <person name="Kim D.U."/>
            <person name="Lee H."/>
            <person name="Kim H."/>
            <person name="Kim S.G."/>
            <person name="Ka J.O."/>
        </authorList>
    </citation>
    <scope>NUCLEOTIDE SEQUENCE [LARGE SCALE GENOMIC DNA]</scope>
    <source>
        <strain evidence="6 7">D78</strain>
    </source>
</reference>
<feature type="site" description="Important for substrate specificity" evidence="4">
    <location>
        <position position="180"/>
    </location>
</feature>
<dbReference type="HAMAP" id="MF_00528">
    <property type="entry name" value="Maf"/>
    <property type="match status" value="1"/>
</dbReference>
<keyword evidence="2 4" id="KW-0378">Hydrolase</keyword>
<dbReference type="RefSeq" id="WP_320507668.1">
    <property type="nucleotide sequence ID" value="NZ_JAXCLW010000002.1"/>
</dbReference>
<comment type="similarity">
    <text evidence="4">Belongs to the Maf family. YhdE subfamily.</text>
</comment>
<dbReference type="CDD" id="cd00555">
    <property type="entry name" value="Maf"/>
    <property type="match status" value="1"/>
</dbReference>
<organism evidence="6 7">
    <name type="scientific">Dongia soli</name>
    <dbReference type="NCBI Taxonomy" id="600628"/>
    <lineage>
        <taxon>Bacteria</taxon>
        <taxon>Pseudomonadati</taxon>
        <taxon>Pseudomonadota</taxon>
        <taxon>Alphaproteobacteria</taxon>
        <taxon>Rhodospirillales</taxon>
        <taxon>Dongiaceae</taxon>
        <taxon>Dongia</taxon>
    </lineage>
</organism>
<dbReference type="GO" id="GO:0016787">
    <property type="term" value="F:hydrolase activity"/>
    <property type="evidence" value="ECO:0007669"/>
    <property type="project" value="UniProtKB-KW"/>
</dbReference>